<gene>
    <name evidence="2" type="ORF">JI749_01845</name>
</gene>
<dbReference type="RefSeq" id="WP_201658021.1">
    <property type="nucleotide sequence ID" value="NZ_CP068047.1"/>
</dbReference>
<evidence type="ECO:0000313" key="3">
    <source>
        <dbReference type="Proteomes" id="UP000595460"/>
    </source>
</evidence>
<accession>A0ABX7BWT1</accession>
<protein>
    <recommendedName>
        <fullName evidence="4">DUF2147 domain-containing protein</fullName>
    </recommendedName>
</protein>
<reference evidence="2 3" key="1">
    <citation type="submission" date="2021-01" db="EMBL/GenBank/DDBJ databases">
        <title>Genome seq and assembly of Devosia sp. G19.</title>
        <authorList>
            <person name="Chhetri G."/>
        </authorList>
    </citation>
    <scope>NUCLEOTIDE SEQUENCE [LARGE SCALE GENOMIC DNA]</scope>
    <source>
        <strain evidence="2 3">G19</strain>
    </source>
</reference>
<name>A0ABX7BWT1_9HYPH</name>
<evidence type="ECO:0000256" key="1">
    <source>
        <dbReference type="SAM" id="SignalP"/>
    </source>
</evidence>
<feature type="signal peptide" evidence="1">
    <location>
        <begin position="1"/>
        <end position="21"/>
    </location>
</feature>
<keyword evidence="1" id="KW-0732">Signal</keyword>
<proteinExistence type="predicted"/>
<dbReference type="Proteomes" id="UP000595460">
    <property type="component" value="Chromosome"/>
</dbReference>
<evidence type="ECO:0008006" key="4">
    <source>
        <dbReference type="Google" id="ProtNLM"/>
    </source>
</evidence>
<evidence type="ECO:0000313" key="2">
    <source>
        <dbReference type="EMBL" id="QQR36406.1"/>
    </source>
</evidence>
<organism evidence="2 3">
    <name type="scientific">Devosia oryziradicis</name>
    <dbReference type="NCBI Taxonomy" id="2801335"/>
    <lineage>
        <taxon>Bacteria</taxon>
        <taxon>Pseudomonadati</taxon>
        <taxon>Pseudomonadota</taxon>
        <taxon>Alphaproteobacteria</taxon>
        <taxon>Hyphomicrobiales</taxon>
        <taxon>Devosiaceae</taxon>
        <taxon>Devosia</taxon>
    </lineage>
</organism>
<feature type="chain" id="PRO_5045147706" description="DUF2147 domain-containing protein" evidence="1">
    <location>
        <begin position="22"/>
        <end position="123"/>
    </location>
</feature>
<dbReference type="EMBL" id="CP068047">
    <property type="protein sequence ID" value="QQR36406.1"/>
    <property type="molecule type" value="Genomic_DNA"/>
</dbReference>
<sequence length="123" mass="13087">MLLRILTLASLLALAAPAAGAQLAIEGDWGDASGCGWMTGDGDYDIDNMIMLRPDWISGYIFSCEIADIATAGSGAQLVSGICHQEGTLDNLDVRQFVLRQSTSDKIEIFFGDGTKWGEVAPC</sequence>
<keyword evidence="3" id="KW-1185">Reference proteome</keyword>